<protein>
    <submittedName>
        <fullName evidence="1">Uncharacterized protein</fullName>
    </submittedName>
</protein>
<sequence length="151" mass="17776">MKKSSCRIAENLEDIIVVHLEADQQILSEEKSQERYDEGLGVCLSHISRQDQVNTIGLDMDILPEKTIMDEVNERYGRMNSYEDTKDERERVEICRRETKQRRKIIDDTSRILEEMPEARLDPNVGQHAREYDRLYMEESELAFMGATLHN</sequence>
<gene>
    <name evidence="1" type="ORF">Syun_007106</name>
</gene>
<reference evidence="1 2" key="1">
    <citation type="submission" date="2024-01" db="EMBL/GenBank/DDBJ databases">
        <title>Genome assemblies of Stephania.</title>
        <authorList>
            <person name="Yang L."/>
        </authorList>
    </citation>
    <scope>NUCLEOTIDE SEQUENCE [LARGE SCALE GENOMIC DNA]</scope>
    <source>
        <strain evidence="1">YNDBR</strain>
        <tissue evidence="1">Leaf</tissue>
    </source>
</reference>
<dbReference type="AlphaFoldDB" id="A0AAP0PZ41"/>
<accession>A0AAP0PZ41</accession>
<organism evidence="1 2">
    <name type="scientific">Stephania yunnanensis</name>
    <dbReference type="NCBI Taxonomy" id="152371"/>
    <lineage>
        <taxon>Eukaryota</taxon>
        <taxon>Viridiplantae</taxon>
        <taxon>Streptophyta</taxon>
        <taxon>Embryophyta</taxon>
        <taxon>Tracheophyta</taxon>
        <taxon>Spermatophyta</taxon>
        <taxon>Magnoliopsida</taxon>
        <taxon>Ranunculales</taxon>
        <taxon>Menispermaceae</taxon>
        <taxon>Menispermoideae</taxon>
        <taxon>Cissampelideae</taxon>
        <taxon>Stephania</taxon>
    </lineage>
</organism>
<dbReference type="Proteomes" id="UP001420932">
    <property type="component" value="Unassembled WGS sequence"/>
</dbReference>
<dbReference type="EMBL" id="JBBNAF010000003">
    <property type="protein sequence ID" value="KAK9160765.1"/>
    <property type="molecule type" value="Genomic_DNA"/>
</dbReference>
<proteinExistence type="predicted"/>
<evidence type="ECO:0000313" key="2">
    <source>
        <dbReference type="Proteomes" id="UP001420932"/>
    </source>
</evidence>
<name>A0AAP0PZ41_9MAGN</name>
<keyword evidence="2" id="KW-1185">Reference proteome</keyword>
<evidence type="ECO:0000313" key="1">
    <source>
        <dbReference type="EMBL" id="KAK9160765.1"/>
    </source>
</evidence>
<comment type="caution">
    <text evidence="1">The sequence shown here is derived from an EMBL/GenBank/DDBJ whole genome shotgun (WGS) entry which is preliminary data.</text>
</comment>